<dbReference type="InterPro" id="IPR013087">
    <property type="entry name" value="Znf_C2H2_type"/>
</dbReference>
<evidence type="ECO:0000313" key="5">
    <source>
        <dbReference type="Proteomes" id="UP001642484"/>
    </source>
</evidence>
<comment type="caution">
    <text evidence="4">The sequence shown here is derived from an EMBL/GenBank/DDBJ whole genome shotgun (WGS) entry which is preliminary data.</text>
</comment>
<feature type="region of interest" description="Disordered" evidence="1">
    <location>
        <begin position="671"/>
        <end position="693"/>
    </location>
</feature>
<evidence type="ECO:0000256" key="1">
    <source>
        <dbReference type="SAM" id="MobiDB-lite"/>
    </source>
</evidence>
<gene>
    <name evidence="4" type="ORF">CCMP2556_LOCUS52869</name>
</gene>
<dbReference type="SUPFAM" id="SSF52540">
    <property type="entry name" value="P-loop containing nucleoside triphosphate hydrolases"/>
    <property type="match status" value="2"/>
</dbReference>
<proteinExistence type="predicted"/>
<feature type="compositionally biased region" description="Low complexity" evidence="1">
    <location>
        <begin position="988"/>
        <end position="997"/>
    </location>
</feature>
<keyword evidence="2" id="KW-0732">Signal</keyword>
<dbReference type="PROSITE" id="PS00028">
    <property type="entry name" value="ZINC_FINGER_C2H2_1"/>
    <property type="match status" value="1"/>
</dbReference>
<dbReference type="Pfam" id="PF20209">
    <property type="entry name" value="DUF6570"/>
    <property type="match status" value="1"/>
</dbReference>
<keyword evidence="5" id="KW-1185">Reference proteome</keyword>
<name>A0ABP0SPY5_9DINO</name>
<feature type="domain" description="C2H2-type" evidence="3">
    <location>
        <begin position="543"/>
        <end position="564"/>
    </location>
</feature>
<organism evidence="4 5">
    <name type="scientific">Durusdinium trenchii</name>
    <dbReference type="NCBI Taxonomy" id="1381693"/>
    <lineage>
        <taxon>Eukaryota</taxon>
        <taxon>Sar</taxon>
        <taxon>Alveolata</taxon>
        <taxon>Dinophyceae</taxon>
        <taxon>Suessiales</taxon>
        <taxon>Symbiodiniaceae</taxon>
        <taxon>Durusdinium</taxon>
    </lineage>
</organism>
<dbReference type="Gene3D" id="3.40.50.300">
    <property type="entry name" value="P-loop containing nucleotide triphosphate hydrolases"/>
    <property type="match status" value="1"/>
</dbReference>
<sequence length="3264" mass="361417">MAAVTFAVLLGAVSASVRSDLEHLGSCVVTDALVVAQCKALLQGLNSNTKGLREACQTADIRGKRNGMRLNQEELRELVKTKLLNLLPPVKFQALLQYASLETHVELRSFGDVFAAAQEAGRIKELLLVLGPGQTSQSRCRAVFRDWGVARRVAGRGTERSVDAAKSELMGVCIRFLKECEHTPDGRAASLSGPPDRGPTSLAEAVALLQCNRAVPLKRAVGKRQALSVAPVELSQLLEGLHSGTVTKKEQVPSMLVAGCKAHRKHAGRVVRPGPEFATREAHRGAVERFRSHLQLDPQCWSACAVVNMRTPQSLDAFVCTLKDPLHRTATPFAKDFRDVRIPSNWDGQHVLRRMAAMELQNASAVARREALPLLDGPLVAEIMALRGDVDGRKPVESFDLLVAALKDAQCSMPDQPAWFQSAWGVKEPEQLHALAQDFDTFLTKHDLRDLWTEASLGTAMVWVGWFGILQHRDQRKAKVEEWVSESRGLFKSPPAQYVLSTRMDTYAFPPFFKTDAESMYGVAGGAELPKGLLPILTAPRVCELCGDGFVNWTDLSAHVDQAHVNWAEYRKRVFWHAQHEEAAPCHGLPMSWARKRRILGNATAQLVSVASQPLGDESVSAAVRTAEPRAPEREPRAMVGCAVCATKEWTERMRRCYMFRTLPLGKEVREEMDEEEAAEAQAGSADEQAGRRRSNLLRDKHGLYYFGPAEEIQQLLGVDKYAERWPKIPVAELHASSVQHPDRPGYRWLLHTRRVPLRKKAESAVARAEASVADAHAEGEAAVAREDGSRDTAVEGHPPCAGIGDSNGTVFLCRWCCHSLCHRKPTLPKRALANDLWGGREHPLYQKLRDLPAARMLLGQARVLYRKVVLNHKHGRDACELQHGLQGNTTFIAQPRTSAVGKSLPPCMEDVGQQLQVDLKEDEAPPGIVSAAVRMEEANMFRPNLTGPASSRAADTAARSREDEIVEADLLDEEPEKLDAEAEGEESCAAAQGEAGKAPVEEAENLIGLDEAADNDPLQHYVVLQEQIRRIQEDQARIQRKEVTAMFADTVRRQSLLLATKMTFLSHKSFQLDLQAIAKAKAEDFQALQRVEESGDHRMLLEVTESEPPGHIALEKEKASQEQRPPRHGYKDVPLTGCHQSVMPLYRLPGAFGTICEPDDRGLFREPPAAVARPSKDHLLLRSDAQPWVLDGCRRVVGLRLPTGRVAQWEDTCADAEAWARAFGKDVRGLFCQNHDHNCVATCAKYAAKHMGDETGAPRKTKALDPRSYCRFLFVRVVELKVGDKLKRLLRRGKELVRKASVFYSNTRNEYGRVQVVRRHPFRSTSNDLCQAFARCNVDLQRNDRVVPSEAPEFSLVDLKPVQFFYGHARLSADARHILACLAEGVRSSHVCDFYMTKYLAKGQQVLASAITPVLHGLERLDAEITAGKKILGTTEDLARAKLRRILFSANRSHWFSSCELAIFVLTGGHSVATHIDRPLFLSKVFYLLEEGKRLWNGALAGDFVQEAARPADVDVVHVVPLPRESTKRSAERSSLEQDGCHSEDKKRRISESRSTAASGEHVEGDGAVAVDASCLEVAKTGDEACVGAPCCERVDMEPEQPGVRMFRATASTFDDWLHRGFFLQDLNFHSYVAYIEIVPRQQGKLGDCFLFDEHYLKAKTYWQRLAPRMAVPRVVGAACSRTDVGNGEENARYKLTLFGLMRCPGVGACADPVSLAAAYVCSQQTQDIRFSPAWRLRRAEVEVLATEADRKIRIAKKLPTLADTTTFRCLEGKGFTWCHILVSQALYHGHNKHVCVGTQNFQKLVVCISAYLAPVADTFAAEQLHLAEFVAHRTRDMVFRLDMHTEARNTAIQIAKDKTTASVEDDTASVRSDDQQIMVEIENVGGEPDAVEDDRVGEANVERPMAGGIELMTLLPQDCYDPDAVRAHLLHVSELESAKQRGTRTSDAVRFMLEVEKALNTKVALCHEHFPVEDSGGWMPQASVELLLSAQQQHVEFYRKMDSADDAAEEATVAVAHAEEEAVVRLVAADLRLRGPAAVAKVLADRATLNRDQLGFVAIVAKILQDAFESLPPSGDGMLAKDRVLLRCLLVGGGGCGKTRIINMVLRPLFEAVFGDGSMQAQAPSNKAARQIHGRTMHSANKLRKDSSLRTVHLRVSAETRKALECNTVPLAAIVIDEFSQCIGQMLHADALRKSYGRQRALGLELHRYAELDESWGRMPVVVISGDELQLPPVPFSHSLLASVDGTSDEHKAGVHLFGQFRYVYRLQTAMRFQDPVLECILRKMRTPGGALLTQSEWQALVNTNISGSGDSARLSGTEHFFQACYTWSVVSMAYTIRSFESAKAAGKTLYATRAVDMIQNLQADKAVAIARAVVAHPNMNETGRIPHYGLYHVGMEVRFTQTVAAPHVVVDTIGIIRGFAFASEDRSRTDLHASFVVLRRFPEAIYVELQDVPQKFLPDEACLEHTPHMDAECAACLRMRGVFLVRPFTNQQGWSLKVTIPGSLATGTEEEISVKIRRTQIPLVTVKASTLHVLQGTTTDPGLIFHWRFPRRLQADMRWLAAYVALSRVRSLDRLRSVGLDSKIRAILEQGPPNTLPARFHAAARHGRFVVQVKFQKVEEYTYTRQGAPTKGKRLHVLFASAEEGAYVSGRMVMWQQKSGELEAAAARFQVGLHFEMKSVVFLQKEVAEYIHTPLKVVLDLRQTHFDSVLQGQFPNFCLGPPTRLKDILELTDGRQRFDITSLVRLRGDPRTVTTRQGQRVAQDIVLRDESCVQDGHRAEITTSIFAESQAKLEEFIALVNLEKPLTFFGFDVQVRGAEIKVTPSFQDFRCEVAVSVRAAAQDERQNEIWKEAGQTLTHEWQPSVSTDYTSKEGFLSFCALLDAYSQQDAAALHGKLFQLNNIHVPYPPEHHTVERRVFWSTRIRDCSGSLEVAIRQKAACQLAKIDTADHENAVMEFNSQHGGDLLSWPLLASVKILVTLRGDNDSGATQATDSVSTTSSSKRMRFLVVEASEQDLQATPTKAVLAVVHALSHVPCSGDAFAAALLSQLTKNSFGVFQVQPEVVVAHLETGALERHAKRRRVTCAKALVMLLSKEWTQQEALGSDSYGIRLVTKNVRDALAPDAGPVTVVAYCQRHALKDFILDPPRTGTKTQYALALISDLSTTSSETTYVVEQLQLLQEGDAEAAMICLRRLEQLTALIASRQQTSDPLPAWTDTLAESASRVACPRISAYPAGDTWESPVKASQEVPFTAADTPGTG</sequence>
<feature type="compositionally biased region" description="Basic and acidic residues" evidence="1">
    <location>
        <begin position="1526"/>
        <end position="1553"/>
    </location>
</feature>
<dbReference type="InterPro" id="IPR046700">
    <property type="entry name" value="DUF6570"/>
</dbReference>
<accession>A0ABP0SPY5</accession>
<feature type="region of interest" description="Disordered" evidence="1">
    <location>
        <begin position="943"/>
        <end position="962"/>
    </location>
</feature>
<feature type="region of interest" description="Disordered" evidence="1">
    <location>
        <begin position="973"/>
        <end position="1000"/>
    </location>
</feature>
<dbReference type="EMBL" id="CAXAMN010027994">
    <property type="protein sequence ID" value="CAK9114335.1"/>
    <property type="molecule type" value="Genomic_DNA"/>
</dbReference>
<reference evidence="4 5" key="1">
    <citation type="submission" date="2024-02" db="EMBL/GenBank/DDBJ databases">
        <authorList>
            <person name="Chen Y."/>
            <person name="Shah S."/>
            <person name="Dougan E. K."/>
            <person name="Thang M."/>
            <person name="Chan C."/>
        </authorList>
    </citation>
    <scope>NUCLEOTIDE SEQUENCE [LARGE SCALE GENOMIC DNA]</scope>
</reference>
<feature type="region of interest" description="Disordered" evidence="1">
    <location>
        <begin position="1526"/>
        <end position="1564"/>
    </location>
</feature>
<protein>
    <recommendedName>
        <fullName evidence="3">C2H2-type domain-containing protein</fullName>
    </recommendedName>
</protein>
<dbReference type="Pfam" id="PF13245">
    <property type="entry name" value="AAA_19"/>
    <property type="match status" value="1"/>
</dbReference>
<feature type="chain" id="PRO_5046850777" description="C2H2-type domain-containing protein" evidence="2">
    <location>
        <begin position="16"/>
        <end position="3264"/>
    </location>
</feature>
<feature type="signal peptide" evidence="2">
    <location>
        <begin position="1"/>
        <end position="15"/>
    </location>
</feature>
<dbReference type="Proteomes" id="UP001642484">
    <property type="component" value="Unassembled WGS sequence"/>
</dbReference>
<evidence type="ECO:0000313" key="4">
    <source>
        <dbReference type="EMBL" id="CAK9114335.1"/>
    </source>
</evidence>
<dbReference type="InterPro" id="IPR027417">
    <property type="entry name" value="P-loop_NTPase"/>
</dbReference>
<evidence type="ECO:0000256" key="2">
    <source>
        <dbReference type="SAM" id="SignalP"/>
    </source>
</evidence>
<feature type="compositionally biased region" description="Acidic residues" evidence="1">
    <location>
        <begin position="973"/>
        <end position="987"/>
    </location>
</feature>
<evidence type="ECO:0000259" key="3">
    <source>
        <dbReference type="PROSITE" id="PS00028"/>
    </source>
</evidence>